<dbReference type="Proteomes" id="UP000266743">
    <property type="component" value="Chromosome 4"/>
</dbReference>
<name>A0A3L6L9E8_9TRYP</name>
<dbReference type="AlphaFoldDB" id="A0A3L6L9E8"/>
<feature type="region of interest" description="Disordered" evidence="1">
    <location>
        <begin position="236"/>
        <end position="275"/>
    </location>
</feature>
<reference evidence="2" key="1">
    <citation type="submission" date="2018-09" db="EMBL/GenBank/DDBJ databases">
        <title>whole genome sequence of T. equiperdum IVM-t1 strain.</title>
        <authorList>
            <person name="Suganuma K."/>
        </authorList>
    </citation>
    <scope>NUCLEOTIDE SEQUENCE [LARGE SCALE GENOMIC DNA]</scope>
    <source>
        <strain evidence="2">IVM-t1</strain>
    </source>
</reference>
<evidence type="ECO:0000256" key="1">
    <source>
        <dbReference type="SAM" id="MobiDB-lite"/>
    </source>
</evidence>
<proteinExistence type="predicted"/>
<protein>
    <submittedName>
        <fullName evidence="2">Uncharacterized protein</fullName>
    </submittedName>
</protein>
<comment type="caution">
    <text evidence="2">The sequence shown here is derived from an EMBL/GenBank/DDBJ whole genome shotgun (WGS) entry which is preliminary data.</text>
</comment>
<accession>A0A3L6L9E8</accession>
<gene>
    <name evidence="2" type="ORF">DPX39_040058400</name>
</gene>
<feature type="compositionally biased region" description="Polar residues" evidence="1">
    <location>
        <begin position="263"/>
        <end position="275"/>
    </location>
</feature>
<dbReference type="EMBL" id="QSBY01000004">
    <property type="protein sequence ID" value="RHW73269.1"/>
    <property type="molecule type" value="Genomic_DNA"/>
</dbReference>
<feature type="compositionally biased region" description="Basic and acidic residues" evidence="1">
    <location>
        <begin position="236"/>
        <end position="262"/>
    </location>
</feature>
<evidence type="ECO:0000313" key="2">
    <source>
        <dbReference type="EMBL" id="RHW73269.1"/>
    </source>
</evidence>
<sequence length="472" mass="54893">MDKARPFEYVYRLTANTIEELSYGEAVYDRQVLLNESWRSYATRKGRLDELERERVKWITRTWEEEEEVRVRQREVLDRAEAEGEKEIARREEKLRQRKQQSNKMVEHLMAHEERLHSSRIPCRHNLFVDFDDFQQLKFNLERSVVSTAENFLRVISCIGEEGLFEGLLIMGEYDNLYHSMRLADRLRREEEERRRLEEERLRAIEEQKRLEEMRQRELEEAERLRKEAMDQAKLIERKRREEERRARARATREKSKQRASHENQAQEVSLEQTATITDAPRLAENSLIDEVKPVGECNDSRIPEGENITEMISSGCSMLTAAGDVCCVLSVDKELMKSTCVCQNGIWGEAAIEGSVSNMLGWEVGDETSLIFASEKLYRPFPDSLDDYCLLCVEELRGSDFGNFCTSLDSSSSLNESLIMLPLQTPDSEVPRYVFVICRQSGDLFDRKELETAAKIVWELGKAIPSPHGGS</sequence>
<organism evidence="2">
    <name type="scientific">Trypanosoma brucei equiperdum</name>
    <dbReference type="NCBI Taxonomy" id="630700"/>
    <lineage>
        <taxon>Eukaryota</taxon>
        <taxon>Discoba</taxon>
        <taxon>Euglenozoa</taxon>
        <taxon>Kinetoplastea</taxon>
        <taxon>Metakinetoplastina</taxon>
        <taxon>Trypanosomatida</taxon>
        <taxon>Trypanosomatidae</taxon>
        <taxon>Trypanosoma</taxon>
    </lineage>
</organism>